<reference evidence="2 3" key="1">
    <citation type="journal article" date="2016" name="Nat. Commun.">
        <title>Thousands of microbial genomes shed light on interconnected biogeochemical processes in an aquifer system.</title>
        <authorList>
            <person name="Anantharaman K."/>
            <person name="Brown C.T."/>
            <person name="Hug L.A."/>
            <person name="Sharon I."/>
            <person name="Castelle C.J."/>
            <person name="Probst A.J."/>
            <person name="Thomas B.C."/>
            <person name="Singh A."/>
            <person name="Wilkins M.J."/>
            <person name="Karaoz U."/>
            <person name="Brodie E.L."/>
            <person name="Williams K.H."/>
            <person name="Hubbard S.S."/>
            <person name="Banfield J.F."/>
        </authorList>
    </citation>
    <scope>NUCLEOTIDE SEQUENCE [LARGE SCALE GENOMIC DNA]</scope>
</reference>
<sequence length="145" mass="15447">MKSTAAIAMLVIFLGVGTFGIVTMQMNPVRDNSTEDTNTAMSKALVSNGVNHSTGHGSCMVSAMQNSNCPAAVSSFTTISEHFSLFEIFSIALFLVLALLAVSLLGLIPPSRASRVQLATGYGARTYKDRVLHWLSLHENSPTLA</sequence>
<proteinExistence type="predicted"/>
<dbReference type="Proteomes" id="UP000177029">
    <property type="component" value="Unassembled WGS sequence"/>
</dbReference>
<name>A0A1F8DR42_9BACT</name>
<keyword evidence="1" id="KW-0472">Membrane</keyword>
<keyword evidence="1" id="KW-1133">Transmembrane helix</keyword>
<organism evidence="2 3">
    <name type="scientific">Candidatus Wolfebacteria bacterium RIFCSPHIGHO2_01_FULL_48_22</name>
    <dbReference type="NCBI Taxonomy" id="1802555"/>
    <lineage>
        <taxon>Bacteria</taxon>
        <taxon>Candidatus Wolfeibacteriota</taxon>
    </lineage>
</organism>
<comment type="caution">
    <text evidence="2">The sequence shown here is derived from an EMBL/GenBank/DDBJ whole genome shotgun (WGS) entry which is preliminary data.</text>
</comment>
<protein>
    <submittedName>
        <fullName evidence="2">Uncharacterized protein</fullName>
    </submittedName>
</protein>
<dbReference type="EMBL" id="MGIP01000014">
    <property type="protein sequence ID" value="OGM90912.1"/>
    <property type="molecule type" value="Genomic_DNA"/>
</dbReference>
<dbReference type="STRING" id="1802555.A2755_01770"/>
<feature type="transmembrane region" description="Helical" evidence="1">
    <location>
        <begin position="88"/>
        <end position="108"/>
    </location>
</feature>
<evidence type="ECO:0000313" key="2">
    <source>
        <dbReference type="EMBL" id="OGM90912.1"/>
    </source>
</evidence>
<keyword evidence="1" id="KW-0812">Transmembrane</keyword>
<accession>A0A1F8DR42</accession>
<evidence type="ECO:0000313" key="3">
    <source>
        <dbReference type="Proteomes" id="UP000177029"/>
    </source>
</evidence>
<dbReference type="AlphaFoldDB" id="A0A1F8DR42"/>
<evidence type="ECO:0000256" key="1">
    <source>
        <dbReference type="SAM" id="Phobius"/>
    </source>
</evidence>
<gene>
    <name evidence="2" type="ORF">A2755_01770</name>
</gene>